<dbReference type="AlphaFoldDB" id="I3C1X2"/>
<protein>
    <recommendedName>
        <fullName evidence="3">DUF2490 domain-containing protein</fullName>
    </recommendedName>
</protein>
<evidence type="ECO:0008006" key="3">
    <source>
        <dbReference type="Google" id="ProtNLM"/>
    </source>
</evidence>
<dbReference type="InterPro" id="IPR019619">
    <property type="entry name" value="DUF2490"/>
</dbReference>
<dbReference type="eggNOG" id="COG2067">
    <property type="taxonomic scope" value="Bacteria"/>
</dbReference>
<dbReference type="Proteomes" id="UP000004690">
    <property type="component" value="Unassembled WGS sequence"/>
</dbReference>
<evidence type="ECO:0000313" key="1">
    <source>
        <dbReference type="EMBL" id="EIJ37615.1"/>
    </source>
</evidence>
<proteinExistence type="predicted"/>
<gene>
    <name evidence="1" type="ORF">JoomaDRAFT_0574</name>
</gene>
<dbReference type="OrthoDB" id="1118734at2"/>
<keyword evidence="2" id="KW-1185">Reference proteome</keyword>
<dbReference type="RefSeq" id="WP_008610620.1">
    <property type="nucleotide sequence ID" value="NZ_JH651379.1"/>
</dbReference>
<dbReference type="Pfam" id="PF10677">
    <property type="entry name" value="DUF2490"/>
    <property type="match status" value="1"/>
</dbReference>
<name>I3C1X2_9FLAO</name>
<reference evidence="1 2" key="1">
    <citation type="submission" date="2012-02" db="EMBL/GenBank/DDBJ databases">
        <title>Improved High-Quality Draft genome of Joostella marina DSM 19592.</title>
        <authorList>
            <consortium name="US DOE Joint Genome Institute (JGI-PGF)"/>
            <person name="Lucas S."/>
            <person name="Copeland A."/>
            <person name="Lapidus A."/>
            <person name="Bruce D."/>
            <person name="Goodwin L."/>
            <person name="Pitluck S."/>
            <person name="Peters L."/>
            <person name="Chertkov O."/>
            <person name="Ovchinnikova G."/>
            <person name="Kyrpides N."/>
            <person name="Mavromatis K."/>
            <person name="Detter J.C."/>
            <person name="Han C."/>
            <person name="Land M."/>
            <person name="Hauser L."/>
            <person name="Markowitz V."/>
            <person name="Cheng J.-F."/>
            <person name="Hugenholtz P."/>
            <person name="Woyke T."/>
            <person name="Wu D."/>
            <person name="Tindall B."/>
            <person name="Brambilla E."/>
            <person name="Klenk H.-P."/>
            <person name="Eisen J.A."/>
        </authorList>
    </citation>
    <scope>NUCLEOTIDE SEQUENCE [LARGE SCALE GENOMIC DNA]</scope>
    <source>
        <strain evidence="1 2">DSM 19592</strain>
    </source>
</reference>
<organism evidence="1 2">
    <name type="scientific">Galbibacter orientalis DSM 19592</name>
    <dbReference type="NCBI Taxonomy" id="926559"/>
    <lineage>
        <taxon>Bacteria</taxon>
        <taxon>Pseudomonadati</taxon>
        <taxon>Bacteroidota</taxon>
        <taxon>Flavobacteriia</taxon>
        <taxon>Flavobacteriales</taxon>
        <taxon>Flavobacteriaceae</taxon>
        <taxon>Galbibacter</taxon>
    </lineage>
</organism>
<evidence type="ECO:0000313" key="2">
    <source>
        <dbReference type="Proteomes" id="UP000004690"/>
    </source>
</evidence>
<dbReference type="STRING" id="926559.JoomaDRAFT_0574"/>
<dbReference type="EMBL" id="JH651379">
    <property type="protein sequence ID" value="EIJ37615.1"/>
    <property type="molecule type" value="Genomic_DNA"/>
</dbReference>
<sequence>MRYSLLIGLLFFVGTTRAQQEQFEHSSSWNTFTVKAAINENWFVKSEFNFRRTNFLQDWEQFVLRPSIQHKVNPFITVGIGYTFIQNYSYSEFSTPIDTQENNLWQQLFIKQPFHSFTLSHRLRFEERFQDKIATIEDHSEITGSNYGNRLRYRFIIEVPVFKKPKISVLAYDEVFLDFKKRLQPKKLDQNWMFLGLRFQENEYITITSGYHYINIPRTEIVINNHIWETSVMFTL</sequence>
<accession>I3C1X2</accession>
<dbReference type="HOGENOM" id="CLU_089264_0_0_10"/>